<evidence type="ECO:0000259" key="6">
    <source>
        <dbReference type="Pfam" id="PF17146"/>
    </source>
</evidence>
<name>A0A8H4QEZ9_9HYPO</name>
<feature type="compositionally biased region" description="Basic and acidic residues" evidence="5">
    <location>
        <begin position="165"/>
        <end position="183"/>
    </location>
</feature>
<dbReference type="InterPro" id="IPR033411">
    <property type="entry name" value="Ribonuclease_PIN"/>
</dbReference>
<keyword evidence="4" id="KW-0378">Hydrolase</keyword>
<feature type="region of interest" description="Disordered" evidence="5">
    <location>
        <begin position="1"/>
        <end position="22"/>
    </location>
</feature>
<dbReference type="OrthoDB" id="446759at2759"/>
<sequence length="295" mass="31716">MAAPNPDANSDPPKPIHSLVLDTGPLIKNDPPVSVLLAKAEALFTIPSVLAEIRDQATRSRVETTLRPFLTVRTPRAESVRFVQGFARKTGDLSVLSRPDLDVLALAFELECERNGGDWRLRSVPGQRGLNGRPGLSVKCGGDSAGDDGEGASEGVVGDVANEACVREGSDDPRSRKSLETRMQRLSLDAGNDTTMGSEAGVLDRQAQDEMDKPAASEKMVEASETPDDLQKKTARETASEERHNQQDDPPQDPTAEDSDSDSGWITASNIKTHQAADNTTTPPKPPPKPCKPQY</sequence>
<accession>A0A8H4QEZ9</accession>
<reference evidence="7 8" key="1">
    <citation type="journal article" date="2020" name="G3 (Bethesda)">
        <title>Genetic Underpinnings of Host Manipulation by Ophiocordyceps as Revealed by Comparative Transcriptomics.</title>
        <authorList>
            <person name="Will I."/>
            <person name="Das B."/>
            <person name="Trinh T."/>
            <person name="Brachmann A."/>
            <person name="Ohm R.A."/>
            <person name="de Bekker C."/>
        </authorList>
    </citation>
    <scope>NUCLEOTIDE SEQUENCE [LARGE SCALE GENOMIC DNA]</scope>
    <source>
        <strain evidence="7 8">EC05</strain>
    </source>
</reference>
<comment type="caution">
    <text evidence="7">The sequence shown here is derived from an EMBL/GenBank/DDBJ whole genome shotgun (WGS) entry which is preliminary data.</text>
</comment>
<dbReference type="GO" id="GO:0031981">
    <property type="term" value="C:nuclear lumen"/>
    <property type="evidence" value="ECO:0007669"/>
    <property type="project" value="UniProtKB-ARBA"/>
</dbReference>
<feature type="compositionally biased region" description="Low complexity" evidence="5">
    <location>
        <begin position="1"/>
        <end position="11"/>
    </location>
</feature>
<comment type="similarity">
    <text evidence="1">Belongs to the NOB1 family.</text>
</comment>
<evidence type="ECO:0000256" key="4">
    <source>
        <dbReference type="ARBA" id="ARBA00022801"/>
    </source>
</evidence>
<feature type="compositionally biased region" description="Polar residues" evidence="5">
    <location>
        <begin position="262"/>
        <end position="279"/>
    </location>
</feature>
<dbReference type="Proteomes" id="UP000562929">
    <property type="component" value="Unassembled WGS sequence"/>
</dbReference>
<evidence type="ECO:0000256" key="3">
    <source>
        <dbReference type="ARBA" id="ARBA00022723"/>
    </source>
</evidence>
<dbReference type="InterPro" id="IPR039907">
    <property type="entry name" value="NOB1"/>
</dbReference>
<dbReference type="PANTHER" id="PTHR12814">
    <property type="entry name" value="RNA-BINDING PROTEIN NOB1"/>
    <property type="match status" value="1"/>
</dbReference>
<dbReference type="GO" id="GO:0005737">
    <property type="term" value="C:cytoplasm"/>
    <property type="evidence" value="ECO:0007669"/>
    <property type="project" value="UniProtKB-ARBA"/>
</dbReference>
<feature type="compositionally biased region" description="Basic and acidic residues" evidence="5">
    <location>
        <begin position="229"/>
        <end position="247"/>
    </location>
</feature>
<dbReference type="GO" id="GO:0030490">
    <property type="term" value="P:maturation of SSU-rRNA"/>
    <property type="evidence" value="ECO:0007669"/>
    <property type="project" value="TreeGrafter"/>
</dbReference>
<proteinExistence type="inferred from homology"/>
<dbReference type="Pfam" id="PF17146">
    <property type="entry name" value="PIN_6"/>
    <property type="match status" value="1"/>
</dbReference>
<dbReference type="GO" id="GO:0030688">
    <property type="term" value="C:preribosome, small subunit precursor"/>
    <property type="evidence" value="ECO:0007669"/>
    <property type="project" value="TreeGrafter"/>
</dbReference>
<evidence type="ECO:0000313" key="8">
    <source>
        <dbReference type="Proteomes" id="UP000562929"/>
    </source>
</evidence>
<dbReference type="CDD" id="cd09876">
    <property type="entry name" value="PIN_Nob1-like"/>
    <property type="match status" value="1"/>
</dbReference>
<protein>
    <submittedName>
        <fullName evidence="7">D-site 20S pre-rRNA nuclease</fullName>
    </submittedName>
</protein>
<dbReference type="PANTHER" id="PTHR12814:SF2">
    <property type="entry name" value="RNA-BINDING PROTEIN NOB1"/>
    <property type="match status" value="1"/>
</dbReference>
<feature type="region of interest" description="Disordered" evidence="5">
    <location>
        <begin position="132"/>
        <end position="295"/>
    </location>
</feature>
<feature type="compositionally biased region" description="Basic and acidic residues" evidence="5">
    <location>
        <begin position="206"/>
        <end position="222"/>
    </location>
</feature>
<keyword evidence="3" id="KW-0479">Metal-binding</keyword>
<dbReference type="GO" id="GO:0046872">
    <property type="term" value="F:metal ion binding"/>
    <property type="evidence" value="ECO:0007669"/>
    <property type="project" value="UniProtKB-KW"/>
</dbReference>
<keyword evidence="8" id="KW-1185">Reference proteome</keyword>
<evidence type="ECO:0000256" key="2">
    <source>
        <dbReference type="ARBA" id="ARBA00022722"/>
    </source>
</evidence>
<evidence type="ECO:0000256" key="5">
    <source>
        <dbReference type="SAM" id="MobiDB-lite"/>
    </source>
</evidence>
<evidence type="ECO:0000256" key="1">
    <source>
        <dbReference type="ARBA" id="ARBA00005858"/>
    </source>
</evidence>
<keyword evidence="2" id="KW-0540">Nuclease</keyword>
<dbReference type="GO" id="GO:0016787">
    <property type="term" value="F:hydrolase activity"/>
    <property type="evidence" value="ECO:0007669"/>
    <property type="project" value="UniProtKB-KW"/>
</dbReference>
<organism evidence="7 8">
    <name type="scientific">Ophiocordyceps camponoti-floridani</name>
    <dbReference type="NCBI Taxonomy" id="2030778"/>
    <lineage>
        <taxon>Eukaryota</taxon>
        <taxon>Fungi</taxon>
        <taxon>Dikarya</taxon>
        <taxon>Ascomycota</taxon>
        <taxon>Pezizomycotina</taxon>
        <taxon>Sordariomycetes</taxon>
        <taxon>Hypocreomycetidae</taxon>
        <taxon>Hypocreales</taxon>
        <taxon>Ophiocordycipitaceae</taxon>
        <taxon>Ophiocordyceps</taxon>
    </lineage>
</organism>
<feature type="domain" description="Ribonuclease PIN" evidence="6">
    <location>
        <begin position="19"/>
        <end position="110"/>
    </location>
</feature>
<feature type="compositionally biased region" description="Pro residues" evidence="5">
    <location>
        <begin position="283"/>
        <end position="295"/>
    </location>
</feature>
<evidence type="ECO:0000313" key="7">
    <source>
        <dbReference type="EMBL" id="KAF4595988.1"/>
    </source>
</evidence>
<dbReference type="Gene3D" id="3.40.50.1010">
    <property type="entry name" value="5'-nuclease"/>
    <property type="match status" value="1"/>
</dbReference>
<dbReference type="FunFam" id="3.40.50.1010:FF:000020">
    <property type="entry name" value="20S-pre-rRNA D-site endonuclease NOB1"/>
    <property type="match status" value="1"/>
</dbReference>
<dbReference type="GO" id="GO:0004521">
    <property type="term" value="F:RNA endonuclease activity"/>
    <property type="evidence" value="ECO:0007669"/>
    <property type="project" value="TreeGrafter"/>
</dbReference>
<gene>
    <name evidence="7" type="ORF">GQ602_001601</name>
</gene>
<dbReference type="AlphaFoldDB" id="A0A8H4QEZ9"/>
<dbReference type="EMBL" id="JAACLJ010000001">
    <property type="protein sequence ID" value="KAF4595988.1"/>
    <property type="molecule type" value="Genomic_DNA"/>
</dbReference>